<keyword evidence="1 3" id="KW-0597">Phosphoprotein</keyword>
<keyword evidence="2 6" id="KW-0238">DNA-binding</keyword>
<evidence type="ECO:0000256" key="3">
    <source>
        <dbReference type="PROSITE-ProRule" id="PRU00169"/>
    </source>
</evidence>
<organism evidence="6 7">
    <name type="scientific">Mucilaginibacter terrae</name>
    <dbReference type="NCBI Taxonomy" id="1955052"/>
    <lineage>
        <taxon>Bacteria</taxon>
        <taxon>Pseudomonadati</taxon>
        <taxon>Bacteroidota</taxon>
        <taxon>Sphingobacteriia</taxon>
        <taxon>Sphingobacteriales</taxon>
        <taxon>Sphingobacteriaceae</taxon>
        <taxon>Mucilaginibacter</taxon>
    </lineage>
</organism>
<evidence type="ECO:0000259" key="5">
    <source>
        <dbReference type="PROSITE" id="PS50110"/>
    </source>
</evidence>
<protein>
    <submittedName>
        <fullName evidence="6">DNA-binding NarL/FixJ family response regulator</fullName>
    </submittedName>
</protein>
<dbReference type="CDD" id="cd06170">
    <property type="entry name" value="LuxR_C_like"/>
    <property type="match status" value="1"/>
</dbReference>
<dbReference type="Pfam" id="PF00072">
    <property type="entry name" value="Response_reg"/>
    <property type="match status" value="1"/>
</dbReference>
<evidence type="ECO:0000313" key="6">
    <source>
        <dbReference type="EMBL" id="MDT3405553.1"/>
    </source>
</evidence>
<dbReference type="EMBL" id="JAVLVU010000001">
    <property type="protein sequence ID" value="MDT3405553.1"/>
    <property type="molecule type" value="Genomic_DNA"/>
</dbReference>
<dbReference type="SUPFAM" id="SSF46894">
    <property type="entry name" value="C-terminal effector domain of the bipartite response regulators"/>
    <property type="match status" value="1"/>
</dbReference>
<feature type="domain" description="Response regulatory" evidence="5">
    <location>
        <begin position="14"/>
        <end position="131"/>
    </location>
</feature>
<dbReference type="GO" id="GO:0003677">
    <property type="term" value="F:DNA binding"/>
    <property type="evidence" value="ECO:0007669"/>
    <property type="project" value="UniProtKB-KW"/>
</dbReference>
<dbReference type="RefSeq" id="WP_311954252.1">
    <property type="nucleotide sequence ID" value="NZ_JAVLVU010000001.1"/>
</dbReference>
<evidence type="ECO:0000256" key="2">
    <source>
        <dbReference type="ARBA" id="ARBA00023125"/>
    </source>
</evidence>
<accession>A0ABU3H0L6</accession>
<proteinExistence type="predicted"/>
<dbReference type="PANTHER" id="PTHR43214:SF43">
    <property type="entry name" value="TWO-COMPONENT RESPONSE REGULATOR"/>
    <property type="match status" value="1"/>
</dbReference>
<dbReference type="SUPFAM" id="SSF52172">
    <property type="entry name" value="CheY-like"/>
    <property type="match status" value="1"/>
</dbReference>
<dbReference type="Proteomes" id="UP001258315">
    <property type="component" value="Unassembled WGS sequence"/>
</dbReference>
<name>A0ABU3H0L6_9SPHI</name>
<dbReference type="InterPro" id="IPR001789">
    <property type="entry name" value="Sig_transdc_resp-reg_receiver"/>
</dbReference>
<dbReference type="InterPro" id="IPR058245">
    <property type="entry name" value="NreC/VraR/RcsB-like_REC"/>
</dbReference>
<evidence type="ECO:0000256" key="1">
    <source>
        <dbReference type="ARBA" id="ARBA00022553"/>
    </source>
</evidence>
<dbReference type="Gene3D" id="3.40.50.2300">
    <property type="match status" value="1"/>
</dbReference>
<dbReference type="PRINTS" id="PR00038">
    <property type="entry name" value="HTHLUXR"/>
</dbReference>
<dbReference type="Pfam" id="PF00196">
    <property type="entry name" value="GerE"/>
    <property type="match status" value="1"/>
</dbReference>
<comment type="caution">
    <text evidence="6">The sequence shown here is derived from an EMBL/GenBank/DDBJ whole genome shotgun (WGS) entry which is preliminary data.</text>
</comment>
<evidence type="ECO:0000313" key="7">
    <source>
        <dbReference type="Proteomes" id="UP001258315"/>
    </source>
</evidence>
<dbReference type="PROSITE" id="PS50043">
    <property type="entry name" value="HTH_LUXR_2"/>
    <property type="match status" value="1"/>
</dbReference>
<dbReference type="SMART" id="SM00421">
    <property type="entry name" value="HTH_LUXR"/>
    <property type="match status" value="1"/>
</dbReference>
<evidence type="ECO:0000259" key="4">
    <source>
        <dbReference type="PROSITE" id="PS50043"/>
    </source>
</evidence>
<dbReference type="SMART" id="SM00448">
    <property type="entry name" value="REC"/>
    <property type="match status" value="1"/>
</dbReference>
<sequence length="227" mass="25359">MNAIIQKPDFRKVNILLAEDHHIVRNGIRSLLEKQSFIHIVGEAENGAEALQLINDGLRPDILITDINMPGMGGVELIENLKVAWPKTRVVVLSMLDNDKFITRAFNAGASAYLLKNVSPEELMFAIKLVQAGQEYICAELGMKLVKRLGTAPELLQPDEELDLDLSERDIEVLQLIAEGYTNQQIGDKLFTGKRTVEGYRQNLMNKTGSRNTAALIRFALLHGIIR</sequence>
<dbReference type="InterPro" id="IPR011006">
    <property type="entry name" value="CheY-like_superfamily"/>
</dbReference>
<reference evidence="7" key="1">
    <citation type="submission" date="2023-07" db="EMBL/GenBank/DDBJ databases">
        <title>Functional and genomic diversity of the sorghum phyllosphere microbiome.</title>
        <authorList>
            <person name="Shade A."/>
        </authorList>
    </citation>
    <scope>NUCLEOTIDE SEQUENCE [LARGE SCALE GENOMIC DNA]</scope>
    <source>
        <strain evidence="7">SORGH_AS_0422</strain>
    </source>
</reference>
<dbReference type="CDD" id="cd17535">
    <property type="entry name" value="REC_NarL-like"/>
    <property type="match status" value="1"/>
</dbReference>
<dbReference type="PROSITE" id="PS50110">
    <property type="entry name" value="RESPONSE_REGULATORY"/>
    <property type="match status" value="1"/>
</dbReference>
<dbReference type="InterPro" id="IPR000792">
    <property type="entry name" value="Tscrpt_reg_LuxR_C"/>
</dbReference>
<dbReference type="InterPro" id="IPR039420">
    <property type="entry name" value="WalR-like"/>
</dbReference>
<feature type="domain" description="HTH luxR-type" evidence="4">
    <location>
        <begin position="159"/>
        <end position="224"/>
    </location>
</feature>
<gene>
    <name evidence="6" type="ORF">QE417_004625</name>
</gene>
<dbReference type="InterPro" id="IPR016032">
    <property type="entry name" value="Sig_transdc_resp-reg_C-effctor"/>
</dbReference>
<dbReference type="PANTHER" id="PTHR43214">
    <property type="entry name" value="TWO-COMPONENT RESPONSE REGULATOR"/>
    <property type="match status" value="1"/>
</dbReference>
<keyword evidence="7" id="KW-1185">Reference proteome</keyword>
<feature type="modified residue" description="4-aspartylphosphate" evidence="3">
    <location>
        <position position="66"/>
    </location>
</feature>